<dbReference type="Gene3D" id="1.10.10.10">
    <property type="entry name" value="Winged helix-like DNA-binding domain superfamily/Winged helix DNA-binding domain"/>
    <property type="match status" value="1"/>
</dbReference>
<sequence>MQLNTRQERIFKLANLLGSGKPVAAADIITSLECSEPTLTRALKELRESYSAEIKYSKAAHSYHLVNPGHLDKKTLRRMNEALAAHAELKTSETGGRVYLDKDKKTAVSLSLRMRILRKIDRLANLSGTTRSEAVEKLAERAVDDLIKEFNAKKLAR</sequence>
<name>A0A807LLK5_9ENTR</name>
<dbReference type="InterPro" id="IPR011233">
    <property type="entry name" value="TerW"/>
</dbReference>
<accession>A0A807LLK5</accession>
<protein>
    <submittedName>
        <fullName evidence="1">Tellurium resistance protein TerW</fullName>
    </submittedName>
</protein>
<evidence type="ECO:0000313" key="2">
    <source>
        <dbReference type="Proteomes" id="UP000187148"/>
    </source>
</evidence>
<dbReference type="RefSeq" id="WP_023478861.1">
    <property type="nucleotide sequence ID" value="NZ_CP019445.1"/>
</dbReference>
<dbReference type="PIRSF" id="PIRSF030837">
    <property type="entry name" value="TerW"/>
    <property type="match status" value="1"/>
</dbReference>
<proteinExistence type="predicted"/>
<dbReference type="EMBL" id="CP019445">
    <property type="protein sequence ID" value="APZ06515.1"/>
    <property type="molecule type" value="Genomic_DNA"/>
</dbReference>
<evidence type="ECO:0000313" key="1">
    <source>
        <dbReference type="EMBL" id="APZ06515.1"/>
    </source>
</evidence>
<dbReference type="InterPro" id="IPR036388">
    <property type="entry name" value="WH-like_DNA-bd_sf"/>
</dbReference>
<dbReference type="Proteomes" id="UP000187148">
    <property type="component" value="Chromosome"/>
</dbReference>
<keyword evidence="2" id="KW-1185">Reference proteome</keyword>
<dbReference type="KEGG" id="kco:BWI95_16385"/>
<gene>
    <name evidence="1" type="ORF">BWI95_16385</name>
</gene>
<dbReference type="AlphaFoldDB" id="A0A807LLK5"/>
<reference evidence="1 2" key="1">
    <citation type="submission" date="2017-01" db="EMBL/GenBank/DDBJ databases">
        <authorList>
            <person name="Cao J.-M."/>
        </authorList>
    </citation>
    <scope>NUCLEOTIDE SEQUENCE [LARGE SCALE GENOMIC DNA]</scope>
    <source>
        <strain evidence="1 2">888-76</strain>
    </source>
</reference>
<organism evidence="1 2">
    <name type="scientific">Kosakonia cowanii JCM 10956 = DSM 18146</name>
    <dbReference type="NCBI Taxonomy" id="1300165"/>
    <lineage>
        <taxon>Bacteria</taxon>
        <taxon>Pseudomonadati</taxon>
        <taxon>Pseudomonadota</taxon>
        <taxon>Gammaproteobacteria</taxon>
        <taxon>Enterobacterales</taxon>
        <taxon>Enterobacteriaceae</taxon>
        <taxon>Kosakonia</taxon>
    </lineage>
</organism>